<reference evidence="3" key="1">
    <citation type="journal article" date="2019" name="Int. J. Syst. Evol. Microbiol.">
        <title>The Global Catalogue of Microorganisms (GCM) 10K type strain sequencing project: providing services to taxonomists for standard genome sequencing and annotation.</title>
        <authorList>
            <consortium name="The Broad Institute Genomics Platform"/>
            <consortium name="The Broad Institute Genome Sequencing Center for Infectious Disease"/>
            <person name="Wu L."/>
            <person name="Ma J."/>
        </authorList>
    </citation>
    <scope>NUCLEOTIDE SEQUENCE [LARGE SCALE GENOMIC DNA]</scope>
    <source>
        <strain evidence="3">CCUG 54523</strain>
    </source>
</reference>
<protein>
    <submittedName>
        <fullName evidence="2">NADPH-dependent FMN reductase</fullName>
        <ecNumber evidence="2">1.-.-.-</ecNumber>
    </submittedName>
</protein>
<sequence length="190" mass="20348">MTDSHDTRTVALIVGSVSQPSLNRRLADALEVLAPQAGLELVDVPIDELPFFGAHMEKPEDYPEAGRGFKRAVDDADGLLIVTPEYNRSIPGVLKNAIDWASRPQGENSFAGRPTAVIGTSPGDISTAVAQNHLKAILTSQGAHVLGDPEAYISYEKGLIDDDGQVTDASTREFLSEFLVSFRALIDSTA</sequence>
<name>A0ABW3AFR5_9MICO</name>
<evidence type="ECO:0000313" key="2">
    <source>
        <dbReference type="EMBL" id="MFD0789788.1"/>
    </source>
</evidence>
<dbReference type="SUPFAM" id="SSF52218">
    <property type="entry name" value="Flavoproteins"/>
    <property type="match status" value="1"/>
</dbReference>
<dbReference type="PANTHER" id="PTHR30543:SF21">
    <property type="entry name" value="NAD(P)H-DEPENDENT FMN REDUCTASE LOT6"/>
    <property type="match status" value="1"/>
</dbReference>
<keyword evidence="3" id="KW-1185">Reference proteome</keyword>
<evidence type="ECO:0000259" key="1">
    <source>
        <dbReference type="Pfam" id="PF03358"/>
    </source>
</evidence>
<dbReference type="PANTHER" id="PTHR30543">
    <property type="entry name" value="CHROMATE REDUCTASE"/>
    <property type="match status" value="1"/>
</dbReference>
<dbReference type="Gene3D" id="3.40.50.360">
    <property type="match status" value="1"/>
</dbReference>
<dbReference type="RefSeq" id="WP_204981051.1">
    <property type="nucleotide sequence ID" value="NZ_JBHTII010000001.1"/>
</dbReference>
<comment type="caution">
    <text evidence="2">The sequence shown here is derived from an EMBL/GenBank/DDBJ whole genome shotgun (WGS) entry which is preliminary data.</text>
</comment>
<organism evidence="2 3">
    <name type="scientific">Microbacterium insulae</name>
    <dbReference type="NCBI Taxonomy" id="483014"/>
    <lineage>
        <taxon>Bacteria</taxon>
        <taxon>Bacillati</taxon>
        <taxon>Actinomycetota</taxon>
        <taxon>Actinomycetes</taxon>
        <taxon>Micrococcales</taxon>
        <taxon>Microbacteriaceae</taxon>
        <taxon>Microbacterium</taxon>
    </lineage>
</organism>
<dbReference type="EMBL" id="JBHTII010000001">
    <property type="protein sequence ID" value="MFD0789788.1"/>
    <property type="molecule type" value="Genomic_DNA"/>
</dbReference>
<dbReference type="Proteomes" id="UP001597055">
    <property type="component" value="Unassembled WGS sequence"/>
</dbReference>
<dbReference type="InterPro" id="IPR005025">
    <property type="entry name" value="FMN_Rdtase-like_dom"/>
</dbReference>
<dbReference type="GO" id="GO:0016491">
    <property type="term" value="F:oxidoreductase activity"/>
    <property type="evidence" value="ECO:0007669"/>
    <property type="project" value="UniProtKB-KW"/>
</dbReference>
<accession>A0ABW3AFR5</accession>
<evidence type="ECO:0000313" key="3">
    <source>
        <dbReference type="Proteomes" id="UP001597055"/>
    </source>
</evidence>
<gene>
    <name evidence="2" type="ORF">ACFQ0P_05210</name>
</gene>
<feature type="domain" description="NADPH-dependent FMN reductase-like" evidence="1">
    <location>
        <begin position="10"/>
        <end position="155"/>
    </location>
</feature>
<dbReference type="InterPro" id="IPR050712">
    <property type="entry name" value="NAD(P)H-dep_reductase"/>
</dbReference>
<keyword evidence="2" id="KW-0560">Oxidoreductase</keyword>
<dbReference type="InterPro" id="IPR029039">
    <property type="entry name" value="Flavoprotein-like_sf"/>
</dbReference>
<dbReference type="EC" id="1.-.-.-" evidence="2"/>
<proteinExistence type="predicted"/>
<dbReference type="Pfam" id="PF03358">
    <property type="entry name" value="FMN_red"/>
    <property type="match status" value="1"/>
</dbReference>